<dbReference type="EMBL" id="VZAD01000038">
    <property type="protein sequence ID" value="MQP11227.1"/>
    <property type="molecule type" value="Genomic_DNA"/>
</dbReference>
<dbReference type="SUPFAM" id="SSF46689">
    <property type="entry name" value="Homeodomain-like"/>
    <property type="match status" value="1"/>
</dbReference>
<name>A0A6A7W9R4_9BACT</name>
<keyword evidence="4" id="KW-0812">Transmembrane</keyword>
<feature type="transmembrane region" description="Helical" evidence="4">
    <location>
        <begin position="12"/>
        <end position="34"/>
    </location>
</feature>
<comment type="caution">
    <text evidence="6">The sequence shown here is derived from an EMBL/GenBank/DDBJ whole genome shotgun (WGS) entry which is preliminary data.</text>
</comment>
<evidence type="ECO:0000256" key="2">
    <source>
        <dbReference type="ARBA" id="ARBA00023125"/>
    </source>
</evidence>
<dbReference type="GO" id="GO:0003700">
    <property type="term" value="F:DNA-binding transcription factor activity"/>
    <property type="evidence" value="ECO:0007669"/>
    <property type="project" value="InterPro"/>
</dbReference>
<evidence type="ECO:0000256" key="1">
    <source>
        <dbReference type="ARBA" id="ARBA00023015"/>
    </source>
</evidence>
<dbReference type="InterPro" id="IPR009057">
    <property type="entry name" value="Homeodomain-like_sf"/>
</dbReference>
<feature type="transmembrane region" description="Helical" evidence="4">
    <location>
        <begin position="84"/>
        <end position="102"/>
    </location>
</feature>
<keyword evidence="4" id="KW-0472">Membrane</keyword>
<dbReference type="Proteomes" id="UP000384372">
    <property type="component" value="Unassembled WGS sequence"/>
</dbReference>
<proteinExistence type="predicted"/>
<sequence>MKELLEHYFNVLIQCVGAIYFGLGIVLLFGKVPLAAEYLPYRKAKRCLATTYFIMGFNLVVYLAISSSADWKALNPYIKCTDFIFFYLEAIFFFSTFFYLLDEKYMSWRNFRKGWAIFLLSAVLMITSTIGVFGKVDAWVSWFPFFILFVQYVLFLRRFYILYNEKRRKLENYFAEDMQQFMSWIKKSIILIILTNVLSFTTLLGGIIYNYLFQVYVISANFYIAISFINYAGMYGKLNSAEVTDKERMETDTKEQKISRTDNYEQLFGEQVKRWLSEKRFLAPQLTIDDLAAEMGTNKLYMSRYINRKHGTNFSTWITKLRLEEAKSYMRENPNVKQEEVAIYSGFSSSSYFSRVFSRFESMTPAAWRKEQNV</sequence>
<dbReference type="PANTHER" id="PTHR43280">
    <property type="entry name" value="ARAC-FAMILY TRANSCRIPTIONAL REGULATOR"/>
    <property type="match status" value="1"/>
</dbReference>
<dbReference type="OrthoDB" id="1157591at2"/>
<evidence type="ECO:0000313" key="6">
    <source>
        <dbReference type="EMBL" id="MQP11227.1"/>
    </source>
</evidence>
<feature type="transmembrane region" description="Helical" evidence="4">
    <location>
        <begin position="215"/>
        <end position="233"/>
    </location>
</feature>
<feature type="transmembrane region" description="Helical" evidence="4">
    <location>
        <begin position="188"/>
        <end position="209"/>
    </location>
</feature>
<dbReference type="AlphaFoldDB" id="A0A6A7W9R4"/>
<dbReference type="PANTHER" id="PTHR43280:SF29">
    <property type="entry name" value="ARAC-FAMILY TRANSCRIPTIONAL REGULATOR"/>
    <property type="match status" value="1"/>
</dbReference>
<evidence type="ECO:0000256" key="4">
    <source>
        <dbReference type="SAM" id="Phobius"/>
    </source>
</evidence>
<keyword evidence="1" id="KW-0805">Transcription regulation</keyword>
<evidence type="ECO:0000313" key="7">
    <source>
        <dbReference type="Proteomes" id="UP000384372"/>
    </source>
</evidence>
<keyword evidence="3" id="KW-0804">Transcription</keyword>
<keyword evidence="4" id="KW-1133">Transmembrane helix</keyword>
<feature type="transmembrane region" description="Helical" evidence="4">
    <location>
        <begin position="46"/>
        <end position="64"/>
    </location>
</feature>
<dbReference type="Pfam" id="PF12833">
    <property type="entry name" value="HTH_18"/>
    <property type="match status" value="1"/>
</dbReference>
<feature type="domain" description="HTH araC/xylS-type" evidence="5">
    <location>
        <begin position="270"/>
        <end position="371"/>
    </location>
</feature>
<reference evidence="6 7" key="1">
    <citation type="submission" date="2019-09" db="EMBL/GenBank/DDBJ databases">
        <title>Distinct polysaccharide growth profiles of human intestinal Prevotella copri isolates.</title>
        <authorList>
            <person name="Fehlner-Peach H."/>
            <person name="Magnabosco C."/>
            <person name="Raghavan V."/>
            <person name="Scher J.U."/>
            <person name="Tett A."/>
            <person name="Cox L.M."/>
            <person name="Gottsegen C."/>
            <person name="Watters A."/>
            <person name="Wiltshire- Gordon J.D."/>
            <person name="Segata N."/>
            <person name="Bonneau R."/>
            <person name="Littman D.R."/>
        </authorList>
    </citation>
    <scope>NUCLEOTIDE SEQUENCE [LARGE SCALE GENOMIC DNA]</scope>
    <source>
        <strain evidence="7">iAQ1173</strain>
    </source>
</reference>
<dbReference type="InterPro" id="IPR018060">
    <property type="entry name" value="HTH_AraC"/>
</dbReference>
<feature type="transmembrane region" description="Helical" evidence="4">
    <location>
        <begin position="114"/>
        <end position="133"/>
    </location>
</feature>
<evidence type="ECO:0000256" key="3">
    <source>
        <dbReference type="ARBA" id="ARBA00023163"/>
    </source>
</evidence>
<keyword evidence="7" id="KW-1185">Reference proteome</keyword>
<gene>
    <name evidence="6" type="ORF">F7D20_04440</name>
</gene>
<dbReference type="GO" id="GO:0043565">
    <property type="term" value="F:sequence-specific DNA binding"/>
    <property type="evidence" value="ECO:0007669"/>
    <property type="project" value="InterPro"/>
</dbReference>
<dbReference type="RefSeq" id="WP_158463009.1">
    <property type="nucleotide sequence ID" value="NZ_VZAD01000038.1"/>
</dbReference>
<protein>
    <submittedName>
        <fullName evidence="6">Helix-turn-helix transcriptional regulator</fullName>
    </submittedName>
</protein>
<dbReference type="Gene3D" id="1.10.10.60">
    <property type="entry name" value="Homeodomain-like"/>
    <property type="match status" value="1"/>
</dbReference>
<dbReference type="SMART" id="SM00342">
    <property type="entry name" value="HTH_ARAC"/>
    <property type="match status" value="1"/>
</dbReference>
<feature type="transmembrane region" description="Helical" evidence="4">
    <location>
        <begin position="139"/>
        <end position="160"/>
    </location>
</feature>
<accession>A0A6A7W9R4</accession>
<organism evidence="6 7">
    <name type="scientific">Segatella copri</name>
    <dbReference type="NCBI Taxonomy" id="165179"/>
    <lineage>
        <taxon>Bacteria</taxon>
        <taxon>Pseudomonadati</taxon>
        <taxon>Bacteroidota</taxon>
        <taxon>Bacteroidia</taxon>
        <taxon>Bacteroidales</taxon>
        <taxon>Prevotellaceae</taxon>
        <taxon>Segatella</taxon>
    </lineage>
</organism>
<evidence type="ECO:0000259" key="5">
    <source>
        <dbReference type="PROSITE" id="PS01124"/>
    </source>
</evidence>
<keyword evidence="2" id="KW-0238">DNA-binding</keyword>
<dbReference type="PROSITE" id="PS01124">
    <property type="entry name" value="HTH_ARAC_FAMILY_2"/>
    <property type="match status" value="1"/>
</dbReference>